<evidence type="ECO:0000259" key="6">
    <source>
        <dbReference type="Pfam" id="PF14527"/>
    </source>
</evidence>
<dbReference type="Gene3D" id="3.10.28.10">
    <property type="entry name" value="Homing endonucleases"/>
    <property type="match status" value="1"/>
</dbReference>
<accession>A0A1C6GS41</accession>
<dbReference type="InterPro" id="IPR023054">
    <property type="entry name" value="Sporulation_regulator_WhiA_C"/>
</dbReference>
<organism evidence="7">
    <name type="scientific">uncultured Anaerotruncus sp</name>
    <dbReference type="NCBI Taxonomy" id="905011"/>
    <lineage>
        <taxon>Bacteria</taxon>
        <taxon>Bacillati</taxon>
        <taxon>Bacillota</taxon>
        <taxon>Clostridia</taxon>
        <taxon>Eubacteriales</taxon>
        <taxon>Oscillospiraceae</taxon>
        <taxon>Anaerotruncus</taxon>
        <taxon>environmental samples</taxon>
    </lineage>
</organism>
<proteinExistence type="inferred from homology"/>
<protein>
    <recommendedName>
        <fullName evidence="4">Probable cell division protein WhiA</fullName>
    </recommendedName>
</protein>
<dbReference type="SUPFAM" id="SSF55608">
    <property type="entry name" value="Homing endonucleases"/>
    <property type="match status" value="1"/>
</dbReference>
<dbReference type="Pfam" id="PF14527">
    <property type="entry name" value="LAGLIDADG_WhiA"/>
    <property type="match status" value="1"/>
</dbReference>
<feature type="domain" description="Sporulation regulator WhiA C-terminal" evidence="5">
    <location>
        <begin position="216"/>
        <end position="299"/>
    </location>
</feature>
<dbReference type="GO" id="GO:0003677">
    <property type="term" value="F:DNA binding"/>
    <property type="evidence" value="ECO:0007669"/>
    <property type="project" value="UniProtKB-UniRule"/>
</dbReference>
<reference evidence="7" key="1">
    <citation type="submission" date="2015-09" db="EMBL/GenBank/DDBJ databases">
        <authorList>
            <consortium name="Pathogen Informatics"/>
        </authorList>
    </citation>
    <scope>NUCLEOTIDE SEQUENCE</scope>
    <source>
        <strain evidence="7">2789STDY5834896</strain>
    </source>
</reference>
<dbReference type="PANTHER" id="PTHR37307">
    <property type="entry name" value="CELL DIVISION PROTEIN WHIA-RELATED"/>
    <property type="match status" value="1"/>
</dbReference>
<keyword evidence="1 4" id="KW-0132">Cell division</keyword>
<dbReference type="InterPro" id="IPR003802">
    <property type="entry name" value="Sporulation_regulator_WhiA"/>
</dbReference>
<comment type="function">
    <text evidence="4">Involved in cell division and chromosome segregation.</text>
</comment>
<keyword evidence="3 4" id="KW-0131">Cell cycle</keyword>
<name>A0A1C6GS41_9FIRM</name>
<evidence type="ECO:0000256" key="1">
    <source>
        <dbReference type="ARBA" id="ARBA00022618"/>
    </source>
</evidence>
<dbReference type="AlphaFoldDB" id="A0A1C6GS41"/>
<evidence type="ECO:0000256" key="3">
    <source>
        <dbReference type="ARBA" id="ARBA00023306"/>
    </source>
</evidence>
<dbReference type="GO" id="GO:0051301">
    <property type="term" value="P:cell division"/>
    <property type="evidence" value="ECO:0007669"/>
    <property type="project" value="UniProtKB-UniRule"/>
</dbReference>
<feature type="domain" description="WhiA LAGLIDADG-like" evidence="6">
    <location>
        <begin position="122"/>
        <end position="213"/>
    </location>
</feature>
<dbReference type="NCBIfam" id="TIGR00647">
    <property type="entry name" value="DNA_bind_WhiA"/>
    <property type="match status" value="1"/>
</dbReference>
<dbReference type="Pfam" id="PF02650">
    <property type="entry name" value="HTH_WhiA"/>
    <property type="match status" value="1"/>
</dbReference>
<dbReference type="HAMAP" id="MF_01420">
    <property type="entry name" value="HTH_type_WhiA"/>
    <property type="match status" value="1"/>
</dbReference>
<keyword evidence="2 4" id="KW-0238">DNA-binding</keyword>
<dbReference type="InterPro" id="IPR039518">
    <property type="entry name" value="WhiA_LAGLIDADG_dom"/>
</dbReference>
<evidence type="ECO:0000259" key="5">
    <source>
        <dbReference type="Pfam" id="PF02650"/>
    </source>
</evidence>
<comment type="similarity">
    <text evidence="4">Belongs to the WhiA family.</text>
</comment>
<evidence type="ECO:0000256" key="4">
    <source>
        <dbReference type="HAMAP-Rule" id="MF_01420"/>
    </source>
</evidence>
<dbReference type="InterPro" id="IPR027434">
    <property type="entry name" value="Homing_endonucl"/>
</dbReference>
<dbReference type="EMBL" id="FMHG01000001">
    <property type="protein sequence ID" value="SCJ48050.1"/>
    <property type="molecule type" value="Genomic_DNA"/>
</dbReference>
<dbReference type="GO" id="GO:0043937">
    <property type="term" value="P:regulation of sporulation"/>
    <property type="evidence" value="ECO:0007669"/>
    <property type="project" value="InterPro"/>
</dbReference>
<evidence type="ECO:0000313" key="7">
    <source>
        <dbReference type="EMBL" id="SCJ48050.1"/>
    </source>
</evidence>
<sequence length="312" mass="34691">MSFSRDVKDEICKNLPSDDCCVRAMLYGLLLCSHSFGEEGIALTTDNEAVATTAKTFVKQLFGDGFCAYVIERSSSSGRTVFALHIVDREEVRGLLAAFGHQPGEVSVRIKEQNFVCEHCVRAFLAGCFLSCGRVTDPQKEYHLELVTSRTNLTKDLMPQFVKVGLVPKYARRQGSHVLYFKDSGEIEELLTLFGAPMSAVQLMNVKIYKEIRNQVNRITNCETANIDKTVSAAAGQVEDIQYLLDQHAEDRLSDELRAVAMLRLQNPDMSLAELLATGGLSISRSGLNHRLAKIRSIAKALREERADKPID</sequence>
<gene>
    <name evidence="4" type="primary">whiA</name>
    <name evidence="7" type="ORF">SAMEA3545359_00508</name>
</gene>
<evidence type="ECO:0000256" key="2">
    <source>
        <dbReference type="ARBA" id="ARBA00023125"/>
    </source>
</evidence>
<dbReference type="PANTHER" id="PTHR37307:SF1">
    <property type="entry name" value="CELL DIVISION PROTEIN WHIA-RELATED"/>
    <property type="match status" value="1"/>
</dbReference>